<keyword evidence="3" id="KW-1185">Reference proteome</keyword>
<dbReference type="Proteomes" id="UP000550501">
    <property type="component" value="Unassembled WGS sequence"/>
</dbReference>
<dbReference type="RefSeq" id="WP_183466501.1">
    <property type="nucleotide sequence ID" value="NZ_JACHVU010000001.1"/>
</dbReference>
<proteinExistence type="predicted"/>
<name>A0A839Q9I2_MYCIR</name>
<evidence type="ECO:0000313" key="3">
    <source>
        <dbReference type="Proteomes" id="UP000550501"/>
    </source>
</evidence>
<feature type="region of interest" description="Disordered" evidence="1">
    <location>
        <begin position="267"/>
        <end position="289"/>
    </location>
</feature>
<evidence type="ECO:0000256" key="1">
    <source>
        <dbReference type="SAM" id="MobiDB-lite"/>
    </source>
</evidence>
<dbReference type="EMBL" id="JACHVU010000001">
    <property type="protein sequence ID" value="MBB2989261.1"/>
    <property type="molecule type" value="Genomic_DNA"/>
</dbReference>
<comment type="caution">
    <text evidence="2">The sequence shown here is derived from an EMBL/GenBank/DDBJ whole genome shotgun (WGS) entry which is preliminary data.</text>
</comment>
<sequence>MGFAVDEALDELYRARPEDFTGLRTRLAAAAKKSGDTDAAKRITGSRKPTTAAWAVNALALTTAARAQLADLGSRLREAHAAMDGEAIRALTAEQRKLVDALTRTALTQAGVSSPSAALRDDVTSTLQAAVADPDVTDRLGRLAKAEQWSGFGDFGVSAAKQASAVAPTTRSPRPDRAAEGSGAKTPGAKTPSAKTTTDRAPSKKVDERAQKARAALAAAERAKSDADAALTELQSDLATARLRHQDAQRRLAAAQEALAAAEDSYAAGKQASRDAADAVKAAKRAVRG</sequence>
<gene>
    <name evidence="2" type="ORF">FHR72_000718</name>
</gene>
<accession>A0A839Q9I2</accession>
<organism evidence="2 3">
    <name type="scientific">Mycolicibacterium iranicum</name>
    <name type="common">Mycobacterium iranicum</name>
    <dbReference type="NCBI Taxonomy" id="912594"/>
    <lineage>
        <taxon>Bacteria</taxon>
        <taxon>Bacillati</taxon>
        <taxon>Actinomycetota</taxon>
        <taxon>Actinomycetes</taxon>
        <taxon>Mycobacteriales</taxon>
        <taxon>Mycobacteriaceae</taxon>
        <taxon>Mycolicibacterium</taxon>
    </lineage>
</organism>
<dbReference type="AlphaFoldDB" id="A0A839Q9I2"/>
<protein>
    <submittedName>
        <fullName evidence="2">Uncharacterized protein</fullName>
    </submittedName>
</protein>
<feature type="region of interest" description="Disordered" evidence="1">
    <location>
        <begin position="163"/>
        <end position="229"/>
    </location>
</feature>
<feature type="compositionally biased region" description="Basic and acidic residues" evidence="1">
    <location>
        <begin position="197"/>
        <end position="211"/>
    </location>
</feature>
<reference evidence="2 3" key="1">
    <citation type="submission" date="2020-08" db="EMBL/GenBank/DDBJ databases">
        <title>The Agave Microbiome: Exploring the role of microbial communities in plant adaptations to desert environments.</title>
        <authorList>
            <person name="Partida-Martinez L.P."/>
        </authorList>
    </citation>
    <scope>NUCLEOTIDE SEQUENCE [LARGE SCALE GENOMIC DNA]</scope>
    <source>
        <strain evidence="2 3">AT2.18</strain>
    </source>
</reference>
<evidence type="ECO:0000313" key="2">
    <source>
        <dbReference type="EMBL" id="MBB2989261.1"/>
    </source>
</evidence>